<protein>
    <submittedName>
        <fullName evidence="2">Uncharacterized protein</fullName>
    </submittedName>
</protein>
<dbReference type="WBParaSite" id="ACRNAN_Path_1545.g6024.t1">
    <property type="protein sequence ID" value="ACRNAN_Path_1545.g6024.t1"/>
    <property type="gene ID" value="ACRNAN_Path_1545.g6024"/>
</dbReference>
<keyword evidence="1" id="KW-1185">Reference proteome</keyword>
<sequence>MTEIHFVKNNPFVKNDTGRHFRRNFIPTSASSTNIIANRSSSVQTTQRTQTVVQSASFSSLSNLAAQEESFLKVAISNGGTIPRNLSSQNHHITKSMSLEHSYSHGAIADLHLDENENETNFNGRVTHSRSYMDGLYVKTSEDDERRSNSPTLSCEFALLQMLCHLLLPKFGQKSMAHRV</sequence>
<name>A0A914C1X7_9BILA</name>
<reference evidence="2" key="1">
    <citation type="submission" date="2022-11" db="UniProtKB">
        <authorList>
            <consortium name="WormBaseParasite"/>
        </authorList>
    </citation>
    <scope>IDENTIFICATION</scope>
</reference>
<evidence type="ECO:0000313" key="1">
    <source>
        <dbReference type="Proteomes" id="UP000887540"/>
    </source>
</evidence>
<organism evidence="1 2">
    <name type="scientific">Acrobeloides nanus</name>
    <dbReference type="NCBI Taxonomy" id="290746"/>
    <lineage>
        <taxon>Eukaryota</taxon>
        <taxon>Metazoa</taxon>
        <taxon>Ecdysozoa</taxon>
        <taxon>Nematoda</taxon>
        <taxon>Chromadorea</taxon>
        <taxon>Rhabditida</taxon>
        <taxon>Tylenchina</taxon>
        <taxon>Cephalobomorpha</taxon>
        <taxon>Cephaloboidea</taxon>
        <taxon>Cephalobidae</taxon>
        <taxon>Acrobeloides</taxon>
    </lineage>
</organism>
<dbReference type="Proteomes" id="UP000887540">
    <property type="component" value="Unplaced"/>
</dbReference>
<proteinExistence type="predicted"/>
<accession>A0A914C1X7</accession>
<evidence type="ECO:0000313" key="2">
    <source>
        <dbReference type="WBParaSite" id="ACRNAN_Path_1545.g6024.t1"/>
    </source>
</evidence>
<dbReference type="AlphaFoldDB" id="A0A914C1X7"/>